<feature type="signal peptide" evidence="1">
    <location>
        <begin position="1"/>
        <end position="19"/>
    </location>
</feature>
<protein>
    <submittedName>
        <fullName evidence="3">Alkaline phosphatase family protein</fullName>
    </submittedName>
</protein>
<name>A0A850H5A6_9SPHN</name>
<accession>A0A850H5A6</accession>
<dbReference type="SUPFAM" id="SSF56300">
    <property type="entry name" value="Metallo-dependent phosphatases"/>
    <property type="match status" value="1"/>
</dbReference>
<dbReference type="Pfam" id="PF09423">
    <property type="entry name" value="PhoD"/>
    <property type="match status" value="1"/>
</dbReference>
<dbReference type="InterPro" id="IPR029052">
    <property type="entry name" value="Metallo-depent_PP-like"/>
</dbReference>
<dbReference type="PROSITE" id="PS51257">
    <property type="entry name" value="PROKAR_LIPOPROTEIN"/>
    <property type="match status" value="1"/>
</dbReference>
<dbReference type="InterPro" id="IPR038607">
    <property type="entry name" value="PhoD-like_sf"/>
</dbReference>
<dbReference type="PANTHER" id="PTHR33987">
    <property type="entry name" value="CALCINEURIN-LIKE METALLO-PHOSPHOESTERASE SUPERFAMILY PROTEIN"/>
    <property type="match status" value="1"/>
</dbReference>
<evidence type="ECO:0000313" key="4">
    <source>
        <dbReference type="Proteomes" id="UP000561438"/>
    </source>
</evidence>
<gene>
    <name evidence="3" type="ORF">HUV48_11725</name>
</gene>
<dbReference type="RefSeq" id="WP_176267978.1">
    <property type="nucleotide sequence ID" value="NZ_JABWGV010000004.1"/>
</dbReference>
<evidence type="ECO:0000313" key="3">
    <source>
        <dbReference type="EMBL" id="NVD45677.1"/>
    </source>
</evidence>
<comment type="caution">
    <text evidence="3">The sequence shown here is derived from an EMBL/GenBank/DDBJ whole genome shotgun (WGS) entry which is preliminary data.</text>
</comment>
<dbReference type="CDD" id="cd07389">
    <property type="entry name" value="MPP_PhoD"/>
    <property type="match status" value="1"/>
</dbReference>
<evidence type="ECO:0000259" key="2">
    <source>
        <dbReference type="Pfam" id="PF09423"/>
    </source>
</evidence>
<feature type="domain" description="PhoD-like phosphatase metallophosphatase" evidence="2">
    <location>
        <begin position="199"/>
        <end position="374"/>
    </location>
</feature>
<dbReference type="AlphaFoldDB" id="A0A850H5A6"/>
<dbReference type="PANTHER" id="PTHR33987:SF1">
    <property type="entry name" value="CALCINEURIN-LIKE METALLO-PHOSPHOESTERASE SUPERFAMILY PROTEIN"/>
    <property type="match status" value="1"/>
</dbReference>
<keyword evidence="1" id="KW-0732">Signal</keyword>
<evidence type="ECO:0000256" key="1">
    <source>
        <dbReference type="SAM" id="SignalP"/>
    </source>
</evidence>
<proteinExistence type="predicted"/>
<reference evidence="3 4" key="1">
    <citation type="submission" date="2020-06" db="EMBL/GenBank/DDBJ databases">
        <title>Altererythrobacter sp. HHU K3-1.</title>
        <authorList>
            <person name="Zhang D."/>
            <person name="Xue H."/>
        </authorList>
    </citation>
    <scope>NUCLEOTIDE SEQUENCE [LARGE SCALE GENOMIC DNA]</scope>
    <source>
        <strain evidence="3 4">HHU K3-1</strain>
    </source>
</reference>
<dbReference type="InterPro" id="IPR018946">
    <property type="entry name" value="PhoD-like_MPP"/>
</dbReference>
<dbReference type="Gene3D" id="3.60.21.70">
    <property type="entry name" value="PhoD-like phosphatase"/>
    <property type="match status" value="1"/>
</dbReference>
<dbReference type="Proteomes" id="UP000561438">
    <property type="component" value="Unassembled WGS sequence"/>
</dbReference>
<keyword evidence="4" id="KW-1185">Reference proteome</keyword>
<feature type="chain" id="PRO_5032575710" evidence="1">
    <location>
        <begin position="20"/>
        <end position="394"/>
    </location>
</feature>
<sequence>MISRASFASLLALSLAACSATQTPGGISSASAASGQVEADEALVPYYDGLRERVTLPVAPAGAALPGEGTTLTRIAFGSCNHQSRSQHMWAEIMKKNPQMFMLIGDNIYGDSLWEGDADLDSLRDAYAEQAQHPEFAAFRRTVPMMTTWDDHDFGFNDGGADFAFRRWSEDIYETFWNSPQAVRDRPGVYESRMFGPEGQRVQVLILDTRYFRSSFERYPFTEERPPLGPYVPARDASKTMLGNAQWQWLSQELAKPADLRLVVSSIQVITNAHDYESWEQLPAERERLMQALDGANGGGMLLLTGDRHAGGIYRTMLGGDELWELTSSSLNLAFNNTAANTAREPDPTRVTDLISEENFGTIDIDWAGKAFTMRLFGNQGETRAERTVRWSAR</sequence>
<dbReference type="EMBL" id="JABWGV010000004">
    <property type="protein sequence ID" value="NVD45677.1"/>
    <property type="molecule type" value="Genomic_DNA"/>
</dbReference>
<organism evidence="3 4">
    <name type="scientific">Qipengyuania atrilutea</name>
    <dbReference type="NCBI Taxonomy" id="2744473"/>
    <lineage>
        <taxon>Bacteria</taxon>
        <taxon>Pseudomonadati</taxon>
        <taxon>Pseudomonadota</taxon>
        <taxon>Alphaproteobacteria</taxon>
        <taxon>Sphingomonadales</taxon>
        <taxon>Erythrobacteraceae</taxon>
        <taxon>Qipengyuania</taxon>
    </lineage>
</organism>